<dbReference type="Pfam" id="PF06722">
    <property type="entry name" value="EryCIII-like_C"/>
    <property type="match status" value="1"/>
</dbReference>
<reference evidence="4 5" key="1">
    <citation type="submission" date="2016-10" db="EMBL/GenBank/DDBJ databases">
        <authorList>
            <person name="Cai Z."/>
        </authorList>
    </citation>
    <scope>NUCLEOTIDE SEQUENCE [LARGE SCALE GENOMIC DNA]</scope>
</reference>
<gene>
    <name evidence="4" type="ORF">BQ4739_LOCUS6416</name>
</gene>
<dbReference type="Gene3D" id="3.40.50.2000">
    <property type="entry name" value="Glycogen Phosphorylase B"/>
    <property type="match status" value="2"/>
</dbReference>
<organism evidence="4 5">
    <name type="scientific">Tetradesmus obliquus</name>
    <name type="common">Green alga</name>
    <name type="synonym">Acutodesmus obliquus</name>
    <dbReference type="NCBI Taxonomy" id="3088"/>
    <lineage>
        <taxon>Eukaryota</taxon>
        <taxon>Viridiplantae</taxon>
        <taxon>Chlorophyta</taxon>
        <taxon>core chlorophytes</taxon>
        <taxon>Chlorophyceae</taxon>
        <taxon>CS clade</taxon>
        <taxon>Sphaeropleales</taxon>
        <taxon>Scenedesmaceae</taxon>
        <taxon>Tetradesmus</taxon>
    </lineage>
</organism>
<evidence type="ECO:0000259" key="3">
    <source>
        <dbReference type="Pfam" id="PF06722"/>
    </source>
</evidence>
<name>A0A383VLA4_TETOB</name>
<dbReference type="InterPro" id="IPR010610">
    <property type="entry name" value="EryCIII-like_C"/>
</dbReference>
<dbReference type="EMBL" id="FNXT01000677">
    <property type="protein sequence ID" value="SZX65961.1"/>
    <property type="molecule type" value="Genomic_DNA"/>
</dbReference>
<dbReference type="AlphaFoldDB" id="A0A383VLA4"/>
<evidence type="ECO:0000259" key="2">
    <source>
        <dbReference type="Pfam" id="PF03033"/>
    </source>
</evidence>
<dbReference type="GO" id="GO:0005975">
    <property type="term" value="P:carbohydrate metabolic process"/>
    <property type="evidence" value="ECO:0007669"/>
    <property type="project" value="InterPro"/>
</dbReference>
<feature type="domain" description="Glycosyltransferase family 28 N-terminal" evidence="2">
    <location>
        <begin position="3"/>
        <end position="63"/>
    </location>
</feature>
<sequence length="462" mass="49044">MKIVIVTSGSRGDVQPYVMLGLELQQRGHEVVLATEQRMEPLVKQLGQGRLRFFKISGDPTLMIYGKKNQELLAKGSIMKVLQMAEAHNKGFAEQVLADTAAACEGAGLVLSGMLSLTASMSAAQKLGVPWVPVCLGPVMPTAEFPSWAISSSPFRWKWLNRASYSFIFWAIWQQEAARINAWRSSSLGLPPLKQGPASVLASAHTAGVDIPVIMMCSSHVVPGLKAPADWPANCHLTGFPFSPAVAAEADVELRLREFVLRGASAGDEQQQQQQQQQGGEASAPLYLGFGSMPAPDPKALLELAVQVVTLTQRRAVLVAGWSELESILSEVQLPPELLIVQHAPHDWLLPRCCAAVHHCGVGTCGAVLRAGIPSVPCPVMLDQPFQAARLVEAGVACKPLPFCQISAEALVGRIKAVLADSAMAARAAAVAREVAGYPGVAAAADVALAAASPWQALQGKL</sequence>
<dbReference type="CDD" id="cd03784">
    <property type="entry name" value="GT1_Gtf-like"/>
    <property type="match status" value="1"/>
</dbReference>
<dbReference type="PANTHER" id="PTHR48050">
    <property type="entry name" value="STEROL 3-BETA-GLUCOSYLTRANSFERASE"/>
    <property type="match status" value="1"/>
</dbReference>
<protein>
    <submittedName>
        <fullName evidence="4">Uncharacterized protein</fullName>
    </submittedName>
</protein>
<accession>A0A383VLA4</accession>
<evidence type="ECO:0000313" key="4">
    <source>
        <dbReference type="EMBL" id="SZX65961.1"/>
    </source>
</evidence>
<proteinExistence type="predicted"/>
<evidence type="ECO:0000256" key="1">
    <source>
        <dbReference type="ARBA" id="ARBA00022679"/>
    </source>
</evidence>
<dbReference type="PANTHER" id="PTHR48050:SF13">
    <property type="entry name" value="STEROL 3-BETA-GLUCOSYLTRANSFERASE UGT80A2"/>
    <property type="match status" value="1"/>
</dbReference>
<dbReference type="GO" id="GO:0016906">
    <property type="term" value="F:sterol 3-beta-glucosyltransferase activity"/>
    <property type="evidence" value="ECO:0007669"/>
    <property type="project" value="UniProtKB-ARBA"/>
</dbReference>
<keyword evidence="5" id="KW-1185">Reference proteome</keyword>
<dbReference type="SUPFAM" id="SSF53756">
    <property type="entry name" value="UDP-Glycosyltransferase/glycogen phosphorylase"/>
    <property type="match status" value="1"/>
</dbReference>
<dbReference type="Pfam" id="PF03033">
    <property type="entry name" value="Glyco_transf_28"/>
    <property type="match status" value="1"/>
</dbReference>
<feature type="domain" description="Erythromycin biosynthesis protein CIII-like C-terminal" evidence="3">
    <location>
        <begin position="333"/>
        <end position="440"/>
    </location>
</feature>
<dbReference type="InterPro" id="IPR002213">
    <property type="entry name" value="UDP_glucos_trans"/>
</dbReference>
<evidence type="ECO:0000313" key="5">
    <source>
        <dbReference type="Proteomes" id="UP000256970"/>
    </source>
</evidence>
<dbReference type="InterPro" id="IPR004276">
    <property type="entry name" value="GlycoTrans_28_N"/>
</dbReference>
<dbReference type="FunFam" id="3.40.50.2000:FF:000009">
    <property type="entry name" value="Sterol 3-beta-glucosyltransferase UGT80A2"/>
    <property type="match status" value="1"/>
</dbReference>
<dbReference type="InterPro" id="IPR050426">
    <property type="entry name" value="Glycosyltransferase_28"/>
</dbReference>
<keyword evidence="1" id="KW-0808">Transferase</keyword>
<dbReference type="Proteomes" id="UP000256970">
    <property type="component" value="Unassembled WGS sequence"/>
</dbReference>